<evidence type="ECO:0000313" key="2">
    <source>
        <dbReference type="Proteomes" id="UP000006322"/>
    </source>
</evidence>
<sequence>MKIINGKLILHFRFLITLIVAEKVTHMLEIVGRAISRDFLYVVS</sequence>
<dbReference type="Proteomes" id="UP000006322">
    <property type="component" value="Unassembled WGS sequence"/>
</dbReference>
<gene>
    <name evidence="1" type="ORF">GPLA_2470</name>
</gene>
<evidence type="ECO:0000313" key="1">
    <source>
        <dbReference type="EMBL" id="GAC33372.1"/>
    </source>
</evidence>
<protein>
    <submittedName>
        <fullName evidence="1">Uncharacterized protein</fullName>
    </submittedName>
</protein>
<name>K6ZSW3_9ALTE</name>
<comment type="caution">
    <text evidence="1">The sequence shown here is derived from an EMBL/GenBank/DDBJ whole genome shotgun (WGS) entry which is preliminary data.</text>
</comment>
<accession>K6ZSW3</accession>
<reference evidence="2" key="1">
    <citation type="journal article" date="2014" name="Environ. Microbiol.">
        <title>Comparative genomics of the marine bacterial genus Glaciecola reveals the high degree of genomic diversity and genomic characteristic for cold adaptation.</title>
        <authorList>
            <person name="Qin Q.L."/>
            <person name="Xie B.B."/>
            <person name="Yu Y."/>
            <person name="Shu Y.L."/>
            <person name="Rong J.C."/>
            <person name="Zhang Y.J."/>
            <person name="Zhao D.L."/>
            <person name="Chen X.L."/>
            <person name="Zhang X.Y."/>
            <person name="Chen B."/>
            <person name="Zhou B.C."/>
            <person name="Zhang Y.Z."/>
        </authorList>
    </citation>
    <scope>NUCLEOTIDE SEQUENCE [LARGE SCALE GENOMIC DNA]</scope>
    <source>
        <strain evidence="2">LMG 21857</strain>
    </source>
</reference>
<dbReference type="AlphaFoldDB" id="K6ZSW3"/>
<keyword evidence="2" id="KW-1185">Reference proteome</keyword>
<organism evidence="1 2">
    <name type="scientific">Paraglaciecola polaris LMG 21857</name>
    <dbReference type="NCBI Taxonomy" id="1129793"/>
    <lineage>
        <taxon>Bacteria</taxon>
        <taxon>Pseudomonadati</taxon>
        <taxon>Pseudomonadota</taxon>
        <taxon>Gammaproteobacteria</taxon>
        <taxon>Alteromonadales</taxon>
        <taxon>Alteromonadaceae</taxon>
        <taxon>Paraglaciecola</taxon>
    </lineage>
</organism>
<dbReference type="STRING" id="1129793.GPLA_2470"/>
<proteinExistence type="predicted"/>
<dbReference type="EMBL" id="BAER01000059">
    <property type="protein sequence ID" value="GAC33372.1"/>
    <property type="molecule type" value="Genomic_DNA"/>
</dbReference>